<sequence>MTSNSIRSYLFEQFYPFGARSGVELVCVGLSTFGHTWAVSGVSMAADTVHLRKGHVWSCGNYLFYP</sequence>
<accession>K1P9Y7</accession>
<dbReference type="AlphaFoldDB" id="K1P9Y7"/>
<protein>
    <submittedName>
        <fullName evidence="1">Uncharacterized protein</fullName>
    </submittedName>
</protein>
<proteinExistence type="predicted"/>
<dbReference type="InParanoid" id="K1P9Y7"/>
<reference evidence="1" key="1">
    <citation type="journal article" date="2012" name="Nature">
        <title>The oyster genome reveals stress adaptation and complexity of shell formation.</title>
        <authorList>
            <person name="Zhang G."/>
            <person name="Fang X."/>
            <person name="Guo X."/>
            <person name="Li L."/>
            <person name="Luo R."/>
            <person name="Xu F."/>
            <person name="Yang P."/>
            <person name="Zhang L."/>
            <person name="Wang X."/>
            <person name="Qi H."/>
            <person name="Xiong Z."/>
            <person name="Que H."/>
            <person name="Xie Y."/>
            <person name="Holland P.W."/>
            <person name="Paps J."/>
            <person name="Zhu Y."/>
            <person name="Wu F."/>
            <person name="Chen Y."/>
            <person name="Wang J."/>
            <person name="Peng C."/>
            <person name="Meng J."/>
            <person name="Yang L."/>
            <person name="Liu J."/>
            <person name="Wen B."/>
            <person name="Zhang N."/>
            <person name="Huang Z."/>
            <person name="Zhu Q."/>
            <person name="Feng Y."/>
            <person name="Mount A."/>
            <person name="Hedgecock D."/>
            <person name="Xu Z."/>
            <person name="Liu Y."/>
            <person name="Domazet-Loso T."/>
            <person name="Du Y."/>
            <person name="Sun X."/>
            <person name="Zhang S."/>
            <person name="Liu B."/>
            <person name="Cheng P."/>
            <person name="Jiang X."/>
            <person name="Li J."/>
            <person name="Fan D."/>
            <person name="Wang W."/>
            <person name="Fu W."/>
            <person name="Wang T."/>
            <person name="Wang B."/>
            <person name="Zhang J."/>
            <person name="Peng Z."/>
            <person name="Li Y."/>
            <person name="Li N."/>
            <person name="Wang J."/>
            <person name="Chen M."/>
            <person name="He Y."/>
            <person name="Tan F."/>
            <person name="Song X."/>
            <person name="Zheng Q."/>
            <person name="Huang R."/>
            <person name="Yang H."/>
            <person name="Du X."/>
            <person name="Chen L."/>
            <person name="Yang M."/>
            <person name="Gaffney P.M."/>
            <person name="Wang S."/>
            <person name="Luo L."/>
            <person name="She Z."/>
            <person name="Ming Y."/>
            <person name="Huang W."/>
            <person name="Zhang S."/>
            <person name="Huang B."/>
            <person name="Zhang Y."/>
            <person name="Qu T."/>
            <person name="Ni P."/>
            <person name="Miao G."/>
            <person name="Wang J."/>
            <person name="Wang Q."/>
            <person name="Steinberg C.E."/>
            <person name="Wang H."/>
            <person name="Li N."/>
            <person name="Qian L."/>
            <person name="Zhang G."/>
            <person name="Li Y."/>
            <person name="Yang H."/>
            <person name="Liu X."/>
            <person name="Wang J."/>
            <person name="Yin Y."/>
            <person name="Wang J."/>
        </authorList>
    </citation>
    <scope>NUCLEOTIDE SEQUENCE [LARGE SCALE GENOMIC DNA]</scope>
    <source>
        <strain evidence="1">05x7-T-G4-1.051#20</strain>
    </source>
</reference>
<organism evidence="1">
    <name type="scientific">Magallana gigas</name>
    <name type="common">Pacific oyster</name>
    <name type="synonym">Crassostrea gigas</name>
    <dbReference type="NCBI Taxonomy" id="29159"/>
    <lineage>
        <taxon>Eukaryota</taxon>
        <taxon>Metazoa</taxon>
        <taxon>Spiralia</taxon>
        <taxon>Lophotrochozoa</taxon>
        <taxon>Mollusca</taxon>
        <taxon>Bivalvia</taxon>
        <taxon>Autobranchia</taxon>
        <taxon>Pteriomorphia</taxon>
        <taxon>Ostreida</taxon>
        <taxon>Ostreoidea</taxon>
        <taxon>Ostreidae</taxon>
        <taxon>Magallana</taxon>
    </lineage>
</organism>
<dbReference type="EMBL" id="JH818904">
    <property type="protein sequence ID" value="EKC20547.1"/>
    <property type="molecule type" value="Genomic_DNA"/>
</dbReference>
<name>K1P9Y7_MAGGI</name>
<dbReference type="HOGENOM" id="CLU_2833682_0_0_1"/>
<evidence type="ECO:0000313" key="1">
    <source>
        <dbReference type="EMBL" id="EKC20547.1"/>
    </source>
</evidence>
<gene>
    <name evidence="1" type="ORF">CGI_10005822</name>
</gene>